<evidence type="ECO:0000313" key="3">
    <source>
        <dbReference type="Proteomes" id="UP000095085"/>
    </source>
</evidence>
<name>A0A1E4RM90_9ASCO</name>
<reference evidence="3" key="1">
    <citation type="submission" date="2016-05" db="EMBL/GenBank/DDBJ databases">
        <title>Comparative genomics of biotechnologically important yeasts.</title>
        <authorList>
            <consortium name="DOE Joint Genome Institute"/>
            <person name="Riley R."/>
            <person name="Haridas S."/>
            <person name="Wolfe K.H."/>
            <person name="Lopes M.R."/>
            <person name="Hittinger C.T."/>
            <person name="Goker M."/>
            <person name="Salamov A."/>
            <person name="Wisecaver J."/>
            <person name="Long T.M."/>
            <person name="Aerts A.L."/>
            <person name="Barry K."/>
            <person name="Choi C."/>
            <person name="Clum A."/>
            <person name="Coughlan A.Y."/>
            <person name="Deshpande S."/>
            <person name="Douglass A.P."/>
            <person name="Hanson S.J."/>
            <person name="Klenk H.-P."/>
            <person name="Labutti K."/>
            <person name="Lapidus A."/>
            <person name="Lindquist E."/>
            <person name="Lipzen A."/>
            <person name="Meier-Kolthoff J.P."/>
            <person name="Ohm R.A."/>
            <person name="Otillar R.P."/>
            <person name="Pangilinan J."/>
            <person name="Peng Y."/>
            <person name="Rokas A."/>
            <person name="Rosa C.A."/>
            <person name="Scheuner C."/>
            <person name="Sibirny A.A."/>
            <person name="Slot J.C."/>
            <person name="Stielow J.B."/>
            <person name="Sun H."/>
            <person name="Kurtzman C.P."/>
            <person name="Blackwell M."/>
            <person name="Grigoriev I.V."/>
            <person name="Jeffries T.W."/>
        </authorList>
    </citation>
    <scope>NUCLEOTIDE SEQUENCE [LARGE SCALE GENOMIC DNA]</scope>
    <source>
        <strain evidence="3">NRRL Y-1933</strain>
    </source>
</reference>
<evidence type="ECO:0000313" key="2">
    <source>
        <dbReference type="EMBL" id="ODV68398.1"/>
    </source>
</evidence>
<keyword evidence="3" id="KW-1185">Reference proteome</keyword>
<gene>
    <name evidence="2" type="ORF">HYPBUDRAFT_188020</name>
</gene>
<organism evidence="2 3">
    <name type="scientific">Hyphopichia burtonii NRRL Y-1933</name>
    <dbReference type="NCBI Taxonomy" id="984485"/>
    <lineage>
        <taxon>Eukaryota</taxon>
        <taxon>Fungi</taxon>
        <taxon>Dikarya</taxon>
        <taxon>Ascomycota</taxon>
        <taxon>Saccharomycotina</taxon>
        <taxon>Pichiomycetes</taxon>
        <taxon>Debaryomycetaceae</taxon>
        <taxon>Hyphopichia</taxon>
    </lineage>
</organism>
<protein>
    <submittedName>
        <fullName evidence="2">Uncharacterized protein</fullName>
    </submittedName>
</protein>
<dbReference type="EMBL" id="KV454539">
    <property type="protein sequence ID" value="ODV68398.1"/>
    <property type="molecule type" value="Genomic_DNA"/>
</dbReference>
<evidence type="ECO:0000256" key="1">
    <source>
        <dbReference type="SAM" id="Phobius"/>
    </source>
</evidence>
<sequence>MSLTLGPSDIGSIIQSINLRMVYYHVCLLSHLSTITSVYYHVCLLSRPRPRPRLLSCPCQVSFSYRH</sequence>
<keyword evidence="1" id="KW-0472">Membrane</keyword>
<keyword evidence="1" id="KW-0812">Transmembrane</keyword>
<accession>A0A1E4RM90</accession>
<keyword evidence="1" id="KW-1133">Transmembrane helix</keyword>
<feature type="transmembrane region" description="Helical" evidence="1">
    <location>
        <begin position="22"/>
        <end position="45"/>
    </location>
</feature>
<dbReference type="RefSeq" id="XP_020077465.1">
    <property type="nucleotide sequence ID" value="XM_020222924.1"/>
</dbReference>
<dbReference type="GeneID" id="30997473"/>
<dbReference type="Proteomes" id="UP000095085">
    <property type="component" value="Unassembled WGS sequence"/>
</dbReference>
<dbReference type="AlphaFoldDB" id="A0A1E4RM90"/>
<proteinExistence type="predicted"/>